<keyword evidence="3" id="KW-0813">Transport</keyword>
<evidence type="ECO:0000256" key="6">
    <source>
        <dbReference type="ARBA" id="ARBA00023065"/>
    </source>
</evidence>
<evidence type="ECO:0000256" key="4">
    <source>
        <dbReference type="ARBA" id="ARBA00022692"/>
    </source>
</evidence>
<feature type="transmembrane region" description="Helical" evidence="8">
    <location>
        <begin position="148"/>
        <end position="166"/>
    </location>
</feature>
<gene>
    <name evidence="9" type="ORF">C7M61_004778</name>
</gene>
<organism evidence="9 10">
    <name type="scientific">Candidozyma pseudohaemuli</name>
    <dbReference type="NCBI Taxonomy" id="418784"/>
    <lineage>
        <taxon>Eukaryota</taxon>
        <taxon>Fungi</taxon>
        <taxon>Dikarya</taxon>
        <taxon>Ascomycota</taxon>
        <taxon>Saccharomycotina</taxon>
        <taxon>Pichiomycetes</taxon>
        <taxon>Metschnikowiaceae</taxon>
        <taxon>Candidozyma</taxon>
    </lineage>
</organism>
<evidence type="ECO:0000256" key="2">
    <source>
        <dbReference type="ARBA" id="ARBA00008335"/>
    </source>
</evidence>
<evidence type="ECO:0000256" key="3">
    <source>
        <dbReference type="ARBA" id="ARBA00022448"/>
    </source>
</evidence>
<sequence length="663" mass="73745">MSVEVSQEKEPRVSEELIKQNTNSSIETHDSKVLEKSFGIRKQELMMDQLDTVFLKAFHFFGIFIGMYVSLVESRVSGIFSSYAASDFRQHSLMSTIRLIQLVIAAASLPVYARLSDNFGRFELFSFSLGLRVVGLIVMSQANSIDKYAGANVLYGAGFAGARILFQISASDASTLRYRVLAIAVVTLPVIITTWSSGEIIDSLLKRHGWSFGIALFAFTTPLACIPFLSSFIYMKWKVRNLPEWKQICQEERNSQVELRAFADAYRAHVELGGSRVLGKISHIWKASTFKAVKMFWQVDIMACFFICAIFGLILVPLTLAGGAQTSWQQASTIVPLVLGFCLIPLFVVWELKWAKIPLIPFPLLRDRGVWAGFAIGIWNVFASGVPGAYAYPVLMVGMNASEVVATRTPQLGSFVSSIVLPILGLVIIKVKRTKGFILFGVCVLFISMGLFLHYRGDNDGLRGKYFRDGLAIAFAIDGFGAGFFMRPVGVSIQACTNHEYMATVTALFASIYNIGAACADCVSGAIWTQRMYPTIVSKMKELDVDTDLAALAFESPYKYIEEHSWGSLPRRAVVLAYADLQRQLCIVGLCLLVPLVAFAFLLRDHKLDSVQSLEDIEDVERGEVAAKRQKGTVIYTNDDDPVFRLCRRIVGRERKTMEKAEE</sequence>
<feature type="transmembrane region" description="Helical" evidence="8">
    <location>
        <begin position="178"/>
        <end position="198"/>
    </location>
</feature>
<dbReference type="GeneID" id="36568165"/>
<keyword evidence="6" id="KW-0406">Ion transport</keyword>
<feature type="transmembrane region" description="Helical" evidence="8">
    <location>
        <begin position="470"/>
        <end position="489"/>
    </location>
</feature>
<dbReference type="EMBL" id="PYFQ01000018">
    <property type="protein sequence ID" value="PSK35116.1"/>
    <property type="molecule type" value="Genomic_DNA"/>
</dbReference>
<feature type="transmembrane region" description="Helical" evidence="8">
    <location>
        <begin position="301"/>
        <end position="321"/>
    </location>
</feature>
<accession>A0A2P7YGM6</accession>
<feature type="transmembrane region" description="Helical" evidence="8">
    <location>
        <begin position="92"/>
        <end position="112"/>
    </location>
</feature>
<feature type="transmembrane region" description="Helical" evidence="8">
    <location>
        <begin position="124"/>
        <end position="142"/>
    </location>
</feature>
<dbReference type="OrthoDB" id="2241241at2759"/>
<dbReference type="GO" id="GO:0015343">
    <property type="term" value="F:siderophore-iron transmembrane transporter activity"/>
    <property type="evidence" value="ECO:0007669"/>
    <property type="project" value="TreeGrafter"/>
</dbReference>
<feature type="transmembrane region" description="Helical" evidence="8">
    <location>
        <begin position="53"/>
        <end position="72"/>
    </location>
</feature>
<dbReference type="Proteomes" id="UP000241107">
    <property type="component" value="Unassembled WGS sequence"/>
</dbReference>
<feature type="transmembrane region" description="Helical" evidence="8">
    <location>
        <begin position="333"/>
        <end position="350"/>
    </location>
</feature>
<comment type="caution">
    <text evidence="9">The sequence shown here is derived from an EMBL/GenBank/DDBJ whole genome shotgun (WGS) entry which is preliminary data.</text>
</comment>
<dbReference type="PANTHER" id="PTHR23501:SF92">
    <property type="entry name" value="GLUTATHIONE EXCHANGER 1-RELATED"/>
    <property type="match status" value="1"/>
</dbReference>
<evidence type="ECO:0000256" key="1">
    <source>
        <dbReference type="ARBA" id="ARBA00004127"/>
    </source>
</evidence>
<dbReference type="GO" id="GO:0005768">
    <property type="term" value="C:endosome"/>
    <property type="evidence" value="ECO:0007669"/>
    <property type="project" value="TreeGrafter"/>
</dbReference>
<keyword evidence="7 8" id="KW-0472">Membrane</keyword>
<evidence type="ECO:0000313" key="10">
    <source>
        <dbReference type="Proteomes" id="UP000241107"/>
    </source>
</evidence>
<feature type="transmembrane region" description="Helical" evidence="8">
    <location>
        <begin position="370"/>
        <end position="392"/>
    </location>
</feature>
<dbReference type="GO" id="GO:0005774">
    <property type="term" value="C:vacuolar membrane"/>
    <property type="evidence" value="ECO:0007669"/>
    <property type="project" value="TreeGrafter"/>
</dbReference>
<evidence type="ECO:0008006" key="11">
    <source>
        <dbReference type="Google" id="ProtNLM"/>
    </source>
</evidence>
<dbReference type="InterPro" id="IPR036259">
    <property type="entry name" value="MFS_trans_sf"/>
</dbReference>
<feature type="transmembrane region" description="Helical" evidence="8">
    <location>
        <begin position="210"/>
        <end position="234"/>
    </location>
</feature>
<feature type="transmembrane region" description="Helical" evidence="8">
    <location>
        <begin position="501"/>
        <end position="528"/>
    </location>
</feature>
<protein>
    <recommendedName>
        <fullName evidence="11">Major facilitator superfamily (MFS) profile domain-containing protein</fullName>
    </recommendedName>
</protein>
<dbReference type="GO" id="GO:0005886">
    <property type="term" value="C:plasma membrane"/>
    <property type="evidence" value="ECO:0007669"/>
    <property type="project" value="TreeGrafter"/>
</dbReference>
<evidence type="ECO:0000256" key="7">
    <source>
        <dbReference type="ARBA" id="ARBA00023136"/>
    </source>
</evidence>
<evidence type="ECO:0000256" key="8">
    <source>
        <dbReference type="SAM" id="Phobius"/>
    </source>
</evidence>
<dbReference type="STRING" id="418784.A0A2P7YGM6"/>
<dbReference type="AlphaFoldDB" id="A0A2P7YGM6"/>
<name>A0A2P7YGM6_9ASCO</name>
<dbReference type="Gene3D" id="1.20.1250.20">
    <property type="entry name" value="MFS general substrate transporter like domains"/>
    <property type="match status" value="1"/>
</dbReference>
<dbReference type="FunFam" id="1.20.1250.20:FF:000197">
    <property type="entry name" value="Siderophore iron transporter 1"/>
    <property type="match status" value="1"/>
</dbReference>
<evidence type="ECO:0000313" key="9">
    <source>
        <dbReference type="EMBL" id="PSK35116.1"/>
    </source>
</evidence>
<dbReference type="RefSeq" id="XP_024711652.1">
    <property type="nucleotide sequence ID" value="XM_024860095.1"/>
</dbReference>
<comment type="subcellular location">
    <subcellularLocation>
        <location evidence="1">Endomembrane system</location>
        <topology evidence="1">Multi-pass membrane protein</topology>
    </subcellularLocation>
</comment>
<keyword evidence="4 8" id="KW-0812">Transmembrane</keyword>
<feature type="transmembrane region" description="Helical" evidence="8">
    <location>
        <begin position="581"/>
        <end position="603"/>
    </location>
</feature>
<dbReference type="VEuPathDB" id="FungiDB:C7M61_004778"/>
<evidence type="ECO:0000256" key="5">
    <source>
        <dbReference type="ARBA" id="ARBA00022989"/>
    </source>
</evidence>
<dbReference type="SUPFAM" id="SSF103473">
    <property type="entry name" value="MFS general substrate transporter"/>
    <property type="match status" value="2"/>
</dbReference>
<proteinExistence type="inferred from homology"/>
<keyword evidence="10" id="KW-1185">Reference proteome</keyword>
<comment type="similarity">
    <text evidence="2">Belongs to the major facilitator superfamily.</text>
</comment>
<reference evidence="9 10" key="1">
    <citation type="submission" date="2018-03" db="EMBL/GenBank/DDBJ databases">
        <title>Candida pseudohaemulonii genome assembly and annotation.</title>
        <authorList>
            <person name="Munoz J.F."/>
            <person name="Gade L.G."/>
            <person name="Chow N.A."/>
            <person name="Litvintseva A.P."/>
            <person name="Loparev V.N."/>
            <person name="Cuomo C.A."/>
        </authorList>
    </citation>
    <scope>NUCLEOTIDE SEQUENCE [LARGE SCALE GENOMIC DNA]</scope>
    <source>
        <strain evidence="9 10">B12108</strain>
    </source>
</reference>
<feature type="transmembrane region" description="Helical" evidence="8">
    <location>
        <begin position="436"/>
        <end position="455"/>
    </location>
</feature>
<keyword evidence="5 8" id="KW-1133">Transmembrane helix</keyword>
<feature type="transmembrane region" description="Helical" evidence="8">
    <location>
        <begin position="412"/>
        <end position="429"/>
    </location>
</feature>
<dbReference type="PANTHER" id="PTHR23501">
    <property type="entry name" value="MAJOR FACILITATOR SUPERFAMILY"/>
    <property type="match status" value="1"/>
</dbReference>